<dbReference type="PROSITE" id="PS00028">
    <property type="entry name" value="ZINC_FINGER_C2H2_1"/>
    <property type="match status" value="1"/>
</dbReference>
<evidence type="ECO:0000259" key="2">
    <source>
        <dbReference type="PROSITE" id="PS00028"/>
    </source>
</evidence>
<evidence type="ECO:0000313" key="3">
    <source>
        <dbReference type="EMBL" id="RDX67814.1"/>
    </source>
</evidence>
<proteinExistence type="predicted"/>
<feature type="region of interest" description="Disordered" evidence="1">
    <location>
        <begin position="57"/>
        <end position="180"/>
    </location>
</feature>
<sequence length="1111" mass="120493">MDNQDQRRTHTAGHESHGVHLCHKCGWPFPNPHPSAKHRRAHKKICGTVEGYKLSVSEGQPHLNGSDDEHVSDDDHKTPGLAVSGPNSLETGNNDKGNEGNGEKIIRSEDEVFSDAVADFSDSGSNPEIKERPQDSLNLGADVERVHIKEPKFPGSSSEDKDFNAADASQSIVKSTDDSKIQSPYILQNESVEVINTVDPLSSSIADLRTEESTIVDSDVFFGLSSDSPPSKVEAMPDILPEKNIYVVENVTDCSLISVTKETNLKEKDENNSAIDVVEIVESSDSDNVVGEACEGVSKIAGSDVVSLDHQVDDGAVHLKEKNVAEINSNRDLVEILESSDKFVGETSEESKIAVSDVVSLDHQVGDGIVNLKEKNGAEFLSLLPQDNLPLELNSVVITNDAQGESASVVQFATSSDDKILQEKEVENVNNDLLPTCDDRPDEAHPHGGGYGDFKDHEGVVYQNPFLHSSELLKYEGDDLKDTVTEENKFQFNTSQLSEKSDVLSPDMDVIFSSMKMEPVKSEPMPEEMHAEEFTEVSPVKLTAESHQRSDEIDASMNALKTETNENHTVHFSEENRPDDVCKNSGQINLPEGSLMATSNESQRDESFGSATSEAISVINIDSTNHHEKKGTEINDVALDRKVVGANVENDIEIILKNLQPGDILQSEVKQSDELFKSDDAGKSDAASEMGKNEQFDVPDAQCKERPIVSDTSLPKSATNHFESPVISESSDIVVDGPANKSNGTECRNIDPLSGAQKDIKEDEININIKLIEEYNKSVDTSTESHEAQDAELLVKAAEDLARMYTSALTTEPSAQHDSAVEDSRGGEPSREVSAITAVPVQHQTGNNLDKLSSSGVDASVDSGSRCDSLEGNWGSVSVLSMQSDAPPAVIIDAETLPASTEAGKSNLNNPKAASDRQQSEKEEEMLESPSFMTLVEPSQVSANAAASKVQKEQNPQQPDSISQAGWFPTLTQVVNDSQGRKKNEEIIAKVTSWSTSKEHTPLKSLLGEAAHSNKPKSPKMEENMVSQRSSKAPENNGSGVTTVNSILGPESPAAQVVKGEAAKEWNSPARYPADIKREKRKAKSRPYWIQLVCCTSVGPQRRACVTLDSG</sequence>
<dbReference type="Proteomes" id="UP000257109">
    <property type="component" value="Unassembled WGS sequence"/>
</dbReference>
<evidence type="ECO:0000256" key="1">
    <source>
        <dbReference type="SAM" id="MobiDB-lite"/>
    </source>
</evidence>
<evidence type="ECO:0000313" key="4">
    <source>
        <dbReference type="Proteomes" id="UP000257109"/>
    </source>
</evidence>
<feature type="compositionally biased region" description="Basic and acidic residues" evidence="1">
    <location>
        <begin position="65"/>
        <end position="78"/>
    </location>
</feature>
<organism evidence="3 4">
    <name type="scientific">Mucuna pruriens</name>
    <name type="common">Velvet bean</name>
    <name type="synonym">Dolichos pruriens</name>
    <dbReference type="NCBI Taxonomy" id="157652"/>
    <lineage>
        <taxon>Eukaryota</taxon>
        <taxon>Viridiplantae</taxon>
        <taxon>Streptophyta</taxon>
        <taxon>Embryophyta</taxon>
        <taxon>Tracheophyta</taxon>
        <taxon>Spermatophyta</taxon>
        <taxon>Magnoliopsida</taxon>
        <taxon>eudicotyledons</taxon>
        <taxon>Gunneridae</taxon>
        <taxon>Pentapetalae</taxon>
        <taxon>rosids</taxon>
        <taxon>fabids</taxon>
        <taxon>Fabales</taxon>
        <taxon>Fabaceae</taxon>
        <taxon>Papilionoideae</taxon>
        <taxon>50 kb inversion clade</taxon>
        <taxon>NPAAA clade</taxon>
        <taxon>indigoferoid/millettioid clade</taxon>
        <taxon>Phaseoleae</taxon>
        <taxon>Mucuna</taxon>
    </lineage>
</organism>
<dbReference type="AlphaFoldDB" id="A0A371EP92"/>
<dbReference type="EMBL" id="QJKJ01012822">
    <property type="protein sequence ID" value="RDX67814.1"/>
    <property type="molecule type" value="Genomic_DNA"/>
</dbReference>
<keyword evidence="4" id="KW-1185">Reference proteome</keyword>
<feature type="non-terminal residue" evidence="3">
    <location>
        <position position="1"/>
    </location>
</feature>
<comment type="caution">
    <text evidence="3">The sequence shown here is derived from an EMBL/GenBank/DDBJ whole genome shotgun (WGS) entry which is preliminary data.</text>
</comment>
<feature type="compositionally biased region" description="Polar residues" evidence="1">
    <location>
        <begin position="903"/>
        <end position="912"/>
    </location>
</feature>
<name>A0A371EP92_MUCPR</name>
<feature type="compositionally biased region" description="Low complexity" evidence="1">
    <location>
        <begin position="853"/>
        <end position="864"/>
    </location>
</feature>
<protein>
    <recommendedName>
        <fullName evidence="2">C2H2-type domain-containing protein</fullName>
    </recommendedName>
</protein>
<dbReference type="InterPro" id="IPR013087">
    <property type="entry name" value="Znf_C2H2_type"/>
</dbReference>
<feature type="compositionally biased region" description="Polar residues" evidence="1">
    <location>
        <begin position="953"/>
        <end position="968"/>
    </location>
</feature>
<feature type="region of interest" description="Disordered" evidence="1">
    <location>
        <begin position="809"/>
        <end position="868"/>
    </location>
</feature>
<feature type="compositionally biased region" description="Polar residues" evidence="1">
    <location>
        <begin position="842"/>
        <end position="852"/>
    </location>
</feature>
<feature type="compositionally biased region" description="Basic and acidic residues" evidence="1">
    <location>
        <begin position="96"/>
        <end position="110"/>
    </location>
</feature>
<dbReference type="PANTHER" id="PTHR35746:SF1">
    <property type="entry name" value="PENTATRICOPEPTIDE REPEAT (PPR) SUPERFAMILY PROTEIN"/>
    <property type="match status" value="1"/>
</dbReference>
<feature type="domain" description="C2H2-type" evidence="2">
    <location>
        <begin position="22"/>
        <end position="42"/>
    </location>
</feature>
<reference evidence="3" key="1">
    <citation type="submission" date="2018-05" db="EMBL/GenBank/DDBJ databases">
        <title>Draft genome of Mucuna pruriens seed.</title>
        <authorList>
            <person name="Nnadi N.E."/>
            <person name="Vos R."/>
            <person name="Hasami M.H."/>
            <person name="Devisetty U.K."/>
            <person name="Aguiy J.C."/>
        </authorList>
    </citation>
    <scope>NUCLEOTIDE SEQUENCE [LARGE SCALE GENOMIC DNA]</scope>
    <source>
        <strain evidence="3">JCA_2017</strain>
    </source>
</reference>
<feature type="compositionally biased region" description="Basic and acidic residues" evidence="1">
    <location>
        <begin position="142"/>
        <end position="164"/>
    </location>
</feature>
<dbReference type="OrthoDB" id="1939753at2759"/>
<feature type="compositionally biased region" description="Polar residues" evidence="1">
    <location>
        <begin position="1025"/>
        <end position="1046"/>
    </location>
</feature>
<accession>A0A371EP92</accession>
<feature type="compositionally biased region" description="Basic and acidic residues" evidence="1">
    <location>
        <begin position="819"/>
        <end position="831"/>
    </location>
</feature>
<dbReference type="PANTHER" id="PTHR35746">
    <property type="entry name" value="PENTATRICOPEPTIDE REPEAT (PPR) SUPERFAMILY PROTEIN"/>
    <property type="match status" value="1"/>
</dbReference>
<feature type="region of interest" description="Disordered" evidence="1">
    <location>
        <begin position="999"/>
        <end position="1050"/>
    </location>
</feature>
<feature type="region of interest" description="Disordered" evidence="1">
    <location>
        <begin position="901"/>
        <end position="968"/>
    </location>
</feature>
<gene>
    <name evidence="3" type="ORF">CR513_53260</name>
</gene>